<name>A0A3G5ALW0_9VIRU</name>
<accession>A0A3G5ALW0</accession>
<evidence type="ECO:0000313" key="1">
    <source>
        <dbReference type="EMBL" id="AYV86989.1"/>
    </source>
</evidence>
<dbReference type="EMBL" id="MK072523">
    <property type="protein sequence ID" value="AYV86989.1"/>
    <property type="molecule type" value="Genomic_DNA"/>
</dbReference>
<sequence length="90" mass="10203">MRSPQFHMFDPPFFVRPQRYTQQFPLLRNDCGVLPQQQGGALGRSLNDRLVNNGQGVRMLGDFNSSDSALNFQPGISRVRVLLELVVKDI</sequence>
<organism evidence="1">
    <name type="scientific">Sylvanvirus sp</name>
    <dbReference type="NCBI Taxonomy" id="2487774"/>
    <lineage>
        <taxon>Viruses</taxon>
    </lineage>
</organism>
<reference evidence="1" key="1">
    <citation type="submission" date="2018-10" db="EMBL/GenBank/DDBJ databases">
        <title>Hidden diversity of soil giant viruses.</title>
        <authorList>
            <person name="Schulz F."/>
            <person name="Alteio L."/>
            <person name="Goudeau D."/>
            <person name="Ryan E.M."/>
            <person name="Malmstrom R.R."/>
            <person name="Blanchard J."/>
            <person name="Woyke T."/>
        </authorList>
    </citation>
    <scope>NUCLEOTIDE SEQUENCE</scope>
    <source>
        <strain evidence="1">SYV1</strain>
    </source>
</reference>
<gene>
    <name evidence="1" type="ORF">Sylvanvirus17_8</name>
</gene>
<protein>
    <submittedName>
        <fullName evidence="1">Uncharacterized protein</fullName>
    </submittedName>
</protein>
<proteinExistence type="predicted"/>